<dbReference type="EMBL" id="QZEY01000020">
    <property type="protein sequence ID" value="RJL23082.1"/>
    <property type="molecule type" value="Genomic_DNA"/>
</dbReference>
<accession>A0A3A4AU72</accession>
<dbReference type="AlphaFoldDB" id="A0A3A4AU72"/>
<proteinExistence type="predicted"/>
<evidence type="ECO:0000313" key="2">
    <source>
        <dbReference type="Proteomes" id="UP000265768"/>
    </source>
</evidence>
<comment type="caution">
    <text evidence="1">The sequence shown here is derived from an EMBL/GenBank/DDBJ whole genome shotgun (WGS) entry which is preliminary data.</text>
</comment>
<name>A0A3A4AU72_9ACTN</name>
<dbReference type="Proteomes" id="UP000265768">
    <property type="component" value="Unassembled WGS sequence"/>
</dbReference>
<evidence type="ECO:0008006" key="3">
    <source>
        <dbReference type="Google" id="ProtNLM"/>
    </source>
</evidence>
<reference evidence="1 2" key="1">
    <citation type="submission" date="2018-09" db="EMBL/GenBank/DDBJ databases">
        <title>YIM 75507 draft genome.</title>
        <authorList>
            <person name="Tang S."/>
            <person name="Feng Y."/>
        </authorList>
    </citation>
    <scope>NUCLEOTIDE SEQUENCE [LARGE SCALE GENOMIC DNA]</scope>
    <source>
        <strain evidence="1 2">YIM 75507</strain>
    </source>
</reference>
<keyword evidence="2" id="KW-1185">Reference proteome</keyword>
<sequence length="87" mass="9071">MRVLRIASAVETLSLAVLFTNLFTVHAEVITRVTGPVHGLCYVTVIGAASMIPSSPGVRLRALIPGIGGLLALRRLRSAPAPAVQKG</sequence>
<dbReference type="OrthoDB" id="3830534at2"/>
<protein>
    <recommendedName>
        <fullName evidence="3">DUF3817 domain-containing protein</fullName>
    </recommendedName>
</protein>
<gene>
    <name evidence="1" type="ORF">D5H75_33960</name>
</gene>
<evidence type="ECO:0000313" key="1">
    <source>
        <dbReference type="EMBL" id="RJL23082.1"/>
    </source>
</evidence>
<organism evidence="1 2">
    <name type="scientific">Bailinhaonella thermotolerans</name>
    <dbReference type="NCBI Taxonomy" id="1070861"/>
    <lineage>
        <taxon>Bacteria</taxon>
        <taxon>Bacillati</taxon>
        <taxon>Actinomycetota</taxon>
        <taxon>Actinomycetes</taxon>
        <taxon>Streptosporangiales</taxon>
        <taxon>Streptosporangiaceae</taxon>
        <taxon>Bailinhaonella</taxon>
    </lineage>
</organism>